<feature type="transmembrane region" description="Helical" evidence="8">
    <location>
        <begin position="7"/>
        <end position="28"/>
    </location>
</feature>
<feature type="transmembrane region" description="Helical" evidence="8">
    <location>
        <begin position="115"/>
        <end position="140"/>
    </location>
</feature>
<evidence type="ECO:0000256" key="5">
    <source>
        <dbReference type="ARBA" id="ARBA00022692"/>
    </source>
</evidence>
<reference evidence="9 10" key="1">
    <citation type="submission" date="2022-01" db="EMBL/GenBank/DDBJ databases">
        <title>Dethiosulfovibrio faecalis sp. nov., a novel proteolytic, non-sulfur-reducing bacterium isolated from a marine aquaculture solid waste bioreactor.</title>
        <authorList>
            <person name="Grabowski S."/>
            <person name="Apolinario E."/>
            <person name="Schneider N."/>
            <person name="Marshall C.W."/>
            <person name="Sowers K.R."/>
        </authorList>
    </citation>
    <scope>NUCLEOTIDE SEQUENCE [LARGE SCALE GENOMIC DNA]</scope>
    <source>
        <strain evidence="9 10">DSM 12537</strain>
    </source>
</reference>
<gene>
    <name evidence="9" type="ORF">L2W38_07095</name>
</gene>
<keyword evidence="5 8" id="KW-0812">Transmembrane</keyword>
<dbReference type="CDD" id="cd06579">
    <property type="entry name" value="TM_PBP1_transp_AraH_like"/>
    <property type="match status" value="1"/>
</dbReference>
<proteinExistence type="predicted"/>
<evidence type="ECO:0000313" key="10">
    <source>
        <dbReference type="Proteomes" id="UP001200430"/>
    </source>
</evidence>
<feature type="transmembrane region" description="Helical" evidence="8">
    <location>
        <begin position="48"/>
        <end position="75"/>
    </location>
</feature>
<comment type="subcellular location">
    <subcellularLocation>
        <location evidence="1">Cell membrane</location>
        <topology evidence="1">Multi-pass membrane protein</topology>
    </subcellularLocation>
</comment>
<feature type="transmembrane region" description="Helical" evidence="8">
    <location>
        <begin position="283"/>
        <end position="300"/>
    </location>
</feature>
<evidence type="ECO:0000256" key="7">
    <source>
        <dbReference type="ARBA" id="ARBA00023136"/>
    </source>
</evidence>
<dbReference type="InterPro" id="IPR001851">
    <property type="entry name" value="ABC_transp_permease"/>
</dbReference>
<evidence type="ECO:0000256" key="2">
    <source>
        <dbReference type="ARBA" id="ARBA00022448"/>
    </source>
</evidence>
<dbReference type="RefSeq" id="WP_236099301.1">
    <property type="nucleotide sequence ID" value="NZ_JAKGUD010000006.1"/>
</dbReference>
<evidence type="ECO:0000256" key="6">
    <source>
        <dbReference type="ARBA" id="ARBA00022989"/>
    </source>
</evidence>
<protein>
    <submittedName>
        <fullName evidence="9">ABC transporter permease</fullName>
    </submittedName>
</protein>
<dbReference type="PANTHER" id="PTHR32196:SF21">
    <property type="entry name" value="ABC TRANSPORTER PERMEASE PROTEIN YPHD-RELATED"/>
    <property type="match status" value="1"/>
</dbReference>
<dbReference type="Pfam" id="PF02653">
    <property type="entry name" value="BPD_transp_2"/>
    <property type="match status" value="1"/>
</dbReference>
<evidence type="ECO:0000313" key="9">
    <source>
        <dbReference type="EMBL" id="MCF4142578.1"/>
    </source>
</evidence>
<accession>A0ABS9ERX7</accession>
<keyword evidence="4" id="KW-0997">Cell inner membrane</keyword>
<feature type="transmembrane region" description="Helical" evidence="8">
    <location>
        <begin position="152"/>
        <end position="173"/>
    </location>
</feature>
<evidence type="ECO:0000256" key="4">
    <source>
        <dbReference type="ARBA" id="ARBA00022519"/>
    </source>
</evidence>
<keyword evidence="10" id="KW-1185">Reference proteome</keyword>
<evidence type="ECO:0000256" key="1">
    <source>
        <dbReference type="ARBA" id="ARBA00004651"/>
    </source>
</evidence>
<evidence type="ECO:0000256" key="8">
    <source>
        <dbReference type="SAM" id="Phobius"/>
    </source>
</evidence>
<name>A0ABS9ERX7_9BACT</name>
<dbReference type="PANTHER" id="PTHR32196">
    <property type="entry name" value="ABC TRANSPORTER PERMEASE PROTEIN YPHD-RELATED-RELATED"/>
    <property type="match status" value="1"/>
</dbReference>
<sequence length="308" mass="32139">MKSTRPLRLAGVISISCLIFALSSPYFMNWDNIRNVLDQSTLNIVVGLGMSLLIASGGIDLSVGSAVALIGVMIAPALKAGLPTSTVCLAALAAGTISGLWNAGIVVFLRINPFIATLTSMSLMSGLALIITQGTPVYGFPPSFTFIGRGRIIGLPVSVIVCALLFLALWFSFSFTRFGIYTIGLGDNEEALRRCGIRVKRWKTGLYCLCGCCAAIAAVLITSRLNSAEPLAGAMMEMDAIATAVLGGTAIQGGKTSLTGTVLAGILLALVKNGLTMLGVSSYYQGFSVGAIVLISVVLSERSTRTKQ</sequence>
<keyword evidence="6 8" id="KW-1133">Transmembrane helix</keyword>
<dbReference type="Proteomes" id="UP001200430">
    <property type="component" value="Unassembled WGS sequence"/>
</dbReference>
<comment type="caution">
    <text evidence="9">The sequence shown here is derived from an EMBL/GenBank/DDBJ whole genome shotgun (WGS) entry which is preliminary data.</text>
</comment>
<keyword evidence="2" id="KW-0813">Transport</keyword>
<dbReference type="EMBL" id="JAKGUD010000006">
    <property type="protein sequence ID" value="MCF4142578.1"/>
    <property type="molecule type" value="Genomic_DNA"/>
</dbReference>
<feature type="transmembrane region" description="Helical" evidence="8">
    <location>
        <begin position="204"/>
        <end position="223"/>
    </location>
</feature>
<feature type="transmembrane region" description="Helical" evidence="8">
    <location>
        <begin position="87"/>
        <end position="109"/>
    </location>
</feature>
<evidence type="ECO:0000256" key="3">
    <source>
        <dbReference type="ARBA" id="ARBA00022475"/>
    </source>
</evidence>
<organism evidence="9 10">
    <name type="scientific">Dethiosulfovibrio marinus</name>
    <dbReference type="NCBI Taxonomy" id="133532"/>
    <lineage>
        <taxon>Bacteria</taxon>
        <taxon>Thermotogati</taxon>
        <taxon>Synergistota</taxon>
        <taxon>Synergistia</taxon>
        <taxon>Synergistales</taxon>
        <taxon>Dethiosulfovibrionaceae</taxon>
        <taxon>Dethiosulfovibrio</taxon>
    </lineage>
</organism>
<keyword evidence="3" id="KW-1003">Cell membrane</keyword>
<keyword evidence="7 8" id="KW-0472">Membrane</keyword>